<feature type="transmembrane region" description="Helical" evidence="1">
    <location>
        <begin position="37"/>
        <end position="61"/>
    </location>
</feature>
<dbReference type="Proteomes" id="UP000253201">
    <property type="component" value="Unassembled WGS sequence"/>
</dbReference>
<keyword evidence="1" id="KW-0472">Membrane</keyword>
<dbReference type="RefSeq" id="WP_113857695.1">
    <property type="nucleotide sequence ID" value="NZ_QNRL01000003.1"/>
</dbReference>
<sequence>MEQDVKSILTQAGMKERDISFLLRLAKKKNISVSKAFLLYAWKYYAWGGTLLLTMLFPATMGGIEIFLVYVLCSLILMIVSVFFSPFFIYFFWSIRVQIKLMGK</sequence>
<feature type="transmembrane region" description="Helical" evidence="1">
    <location>
        <begin position="67"/>
        <end position="93"/>
    </location>
</feature>
<comment type="caution">
    <text evidence="2">The sequence shown here is derived from an EMBL/GenBank/DDBJ whole genome shotgun (WGS) entry which is preliminary data.</text>
</comment>
<evidence type="ECO:0008006" key="4">
    <source>
        <dbReference type="Google" id="ProtNLM"/>
    </source>
</evidence>
<name>A0ABX9FYX8_9ENTR</name>
<keyword evidence="1" id="KW-1133">Transmembrane helix</keyword>
<reference evidence="2 3" key="1">
    <citation type="submission" date="2018-06" db="EMBL/GenBank/DDBJ databases">
        <title>Genomic Encyclopedia of Type Strains, Phase IV (KMG-IV): sequencing the most valuable type-strain genomes for metagenomic binning, comparative biology and taxonomic classification.</title>
        <authorList>
            <person name="Goeker M."/>
        </authorList>
    </citation>
    <scope>NUCLEOTIDE SEQUENCE [LARGE SCALE GENOMIC DNA]</scope>
    <source>
        <strain evidence="2 3">DSM 27453</strain>
    </source>
</reference>
<evidence type="ECO:0000256" key="1">
    <source>
        <dbReference type="SAM" id="Phobius"/>
    </source>
</evidence>
<gene>
    <name evidence="2" type="ORF">DFQ50_103213</name>
</gene>
<evidence type="ECO:0000313" key="2">
    <source>
        <dbReference type="EMBL" id="RBP12603.1"/>
    </source>
</evidence>
<accession>A0ABX9FYX8</accession>
<evidence type="ECO:0000313" key="3">
    <source>
        <dbReference type="Proteomes" id="UP000253201"/>
    </source>
</evidence>
<keyword evidence="3" id="KW-1185">Reference proteome</keyword>
<protein>
    <recommendedName>
        <fullName evidence="4">Competence protein</fullName>
    </recommendedName>
</protein>
<dbReference type="EMBL" id="QNRL01000003">
    <property type="protein sequence ID" value="RBP12603.1"/>
    <property type="molecule type" value="Genomic_DNA"/>
</dbReference>
<proteinExistence type="predicted"/>
<keyword evidence="1" id="KW-0812">Transmembrane</keyword>
<organism evidence="2 3">
    <name type="scientific">Pseudocitrobacter faecalis</name>
    <dbReference type="NCBI Taxonomy" id="1398493"/>
    <lineage>
        <taxon>Bacteria</taxon>
        <taxon>Pseudomonadati</taxon>
        <taxon>Pseudomonadota</taxon>
        <taxon>Gammaproteobacteria</taxon>
        <taxon>Enterobacterales</taxon>
        <taxon>Enterobacteriaceae</taxon>
        <taxon>Pseudocitrobacter</taxon>
    </lineage>
</organism>